<dbReference type="GO" id="GO:0016779">
    <property type="term" value="F:nucleotidyltransferase activity"/>
    <property type="evidence" value="ECO:0007669"/>
    <property type="project" value="UniProtKB-KW"/>
</dbReference>
<comment type="caution">
    <text evidence="8">The sequence shown here is derived from an EMBL/GenBank/DDBJ whole genome shotgun (WGS) entry which is preliminary data.</text>
</comment>
<sequence length="567" mass="64593">MAGCSAMEALQERIAQMKEMLREWLLEDGTVALWAEHTVGKSKNAKKLENFLWDMEQFFRAAHIPDAEKTPNEELKDQFLLTNTTWMARESLKRLRQTGLVRDYVKEFNSLMLDIKNMSEEDKIFKFMFGTQEWAQTELWRQGVHDLPVAMVAADCLVDYKMGSAISTTQKPKSEGGRKAKVEGKTSKKSGWKKQNKKGDSGATHNFVATREATRLGLELEEDISRIKAVNSKAQKIQGVAKNVPMQVGDLKGTCSLLCVPLDDFNLILGVDFLLKAKVALIPHLGGLVNKALDLSSLQDVSFRTIGATQIIEGIVGCRLDPTLKGSIWCTSAVPKEARWLSTLQQEMRKNHLCNSIWFIRVSVHLDDIVVDNQTLTEHERHLRLVFQRLREHGIYVKLEKCEFAQMEITFLGHNISVGLIRMDEGKVPAIKGWPVPSKLTVLPWLGQLLQKEGHPMAFESRNLNNVEQKYSTHEKEMIVMARWQEFLADFKFEWLHRPGKHNTVANALSRKEVIAYITTLSEVISNFNERIKQAVEQDVAYGRLRQQVKEGVIRRNWLEGDLLAAK</sequence>
<dbReference type="Pfam" id="PF08284">
    <property type="entry name" value="RVP_2"/>
    <property type="match status" value="1"/>
</dbReference>
<evidence type="ECO:0000259" key="6">
    <source>
        <dbReference type="Pfam" id="PF00078"/>
    </source>
</evidence>
<keyword evidence="3" id="KW-0540">Nuclease</keyword>
<dbReference type="PANTHER" id="PTHR37984:SF5">
    <property type="entry name" value="PROTEIN NYNRIN-LIKE"/>
    <property type="match status" value="1"/>
</dbReference>
<feature type="compositionally biased region" description="Basic and acidic residues" evidence="5">
    <location>
        <begin position="172"/>
        <end position="186"/>
    </location>
</feature>
<proteinExistence type="predicted"/>
<accession>A0A438C1S9</accession>
<dbReference type="Gene3D" id="3.30.70.270">
    <property type="match status" value="1"/>
</dbReference>
<feature type="domain" description="Reverse transcriptase" evidence="6">
    <location>
        <begin position="345"/>
        <end position="416"/>
    </location>
</feature>
<gene>
    <name evidence="8" type="primary">pol_299</name>
    <name evidence="8" type="ORF">CK203_108852</name>
</gene>
<dbReference type="Proteomes" id="UP000288805">
    <property type="component" value="Unassembled WGS sequence"/>
</dbReference>
<evidence type="ECO:0000256" key="5">
    <source>
        <dbReference type="SAM" id="MobiDB-lite"/>
    </source>
</evidence>
<evidence type="ECO:0000256" key="1">
    <source>
        <dbReference type="ARBA" id="ARBA00022679"/>
    </source>
</evidence>
<evidence type="ECO:0000313" key="8">
    <source>
        <dbReference type="EMBL" id="RVW17197.1"/>
    </source>
</evidence>
<evidence type="ECO:0000256" key="4">
    <source>
        <dbReference type="ARBA" id="ARBA00022759"/>
    </source>
</evidence>
<feature type="domain" description="Retrotransposon gag" evidence="7">
    <location>
        <begin position="73"/>
        <end position="130"/>
    </location>
</feature>
<feature type="compositionally biased region" description="Basic residues" evidence="5">
    <location>
        <begin position="187"/>
        <end position="196"/>
    </location>
</feature>
<keyword evidence="1" id="KW-0808">Transferase</keyword>
<organism evidence="8 9">
    <name type="scientific">Vitis vinifera</name>
    <name type="common">Grape</name>
    <dbReference type="NCBI Taxonomy" id="29760"/>
    <lineage>
        <taxon>Eukaryota</taxon>
        <taxon>Viridiplantae</taxon>
        <taxon>Streptophyta</taxon>
        <taxon>Embryophyta</taxon>
        <taxon>Tracheophyta</taxon>
        <taxon>Spermatophyta</taxon>
        <taxon>Magnoliopsida</taxon>
        <taxon>eudicotyledons</taxon>
        <taxon>Gunneridae</taxon>
        <taxon>Pentapetalae</taxon>
        <taxon>rosids</taxon>
        <taxon>Vitales</taxon>
        <taxon>Vitaceae</taxon>
        <taxon>Viteae</taxon>
        <taxon>Vitis</taxon>
    </lineage>
</organism>
<evidence type="ECO:0000313" key="9">
    <source>
        <dbReference type="Proteomes" id="UP000288805"/>
    </source>
</evidence>
<keyword evidence="4" id="KW-0255">Endonuclease</keyword>
<dbReference type="GO" id="GO:0004519">
    <property type="term" value="F:endonuclease activity"/>
    <property type="evidence" value="ECO:0007669"/>
    <property type="project" value="UniProtKB-KW"/>
</dbReference>
<dbReference type="InterPro" id="IPR043502">
    <property type="entry name" value="DNA/RNA_pol_sf"/>
</dbReference>
<dbReference type="InterPro" id="IPR043128">
    <property type="entry name" value="Rev_trsase/Diguanyl_cyclase"/>
</dbReference>
<dbReference type="InterPro" id="IPR000477">
    <property type="entry name" value="RT_dom"/>
</dbReference>
<dbReference type="Gene3D" id="2.40.70.10">
    <property type="entry name" value="Acid Proteases"/>
    <property type="match status" value="1"/>
</dbReference>
<dbReference type="Pfam" id="PF00078">
    <property type="entry name" value="RVT_1"/>
    <property type="match status" value="1"/>
</dbReference>
<keyword evidence="2" id="KW-0548">Nucleotidyltransferase</keyword>
<evidence type="ECO:0000259" key="7">
    <source>
        <dbReference type="Pfam" id="PF03732"/>
    </source>
</evidence>
<keyword evidence="4" id="KW-0378">Hydrolase</keyword>
<dbReference type="InterPro" id="IPR021109">
    <property type="entry name" value="Peptidase_aspartic_dom_sf"/>
</dbReference>
<dbReference type="SUPFAM" id="SSF56672">
    <property type="entry name" value="DNA/RNA polymerases"/>
    <property type="match status" value="1"/>
</dbReference>
<dbReference type="CDD" id="cd00303">
    <property type="entry name" value="retropepsin_like"/>
    <property type="match status" value="1"/>
</dbReference>
<dbReference type="InterPro" id="IPR005162">
    <property type="entry name" value="Retrotrans_gag_dom"/>
</dbReference>
<protein>
    <submittedName>
        <fullName evidence="8">Retrovirus-related Pol polyprotein from transposon 17.6</fullName>
    </submittedName>
</protein>
<feature type="region of interest" description="Disordered" evidence="5">
    <location>
        <begin position="168"/>
        <end position="205"/>
    </location>
</feature>
<dbReference type="EMBL" id="QGNW01002580">
    <property type="protein sequence ID" value="RVW17197.1"/>
    <property type="molecule type" value="Genomic_DNA"/>
</dbReference>
<reference evidence="8 9" key="1">
    <citation type="journal article" date="2018" name="PLoS Genet.">
        <title>Population sequencing reveals clonal diversity and ancestral inbreeding in the grapevine cultivar Chardonnay.</title>
        <authorList>
            <person name="Roach M.J."/>
            <person name="Johnson D.L."/>
            <person name="Bohlmann J."/>
            <person name="van Vuuren H.J."/>
            <person name="Jones S.J."/>
            <person name="Pretorius I.S."/>
            <person name="Schmidt S.A."/>
            <person name="Borneman A.R."/>
        </authorList>
    </citation>
    <scope>NUCLEOTIDE SEQUENCE [LARGE SCALE GENOMIC DNA]</scope>
    <source>
        <strain evidence="9">cv. Chardonnay</strain>
        <tissue evidence="8">Leaf</tissue>
    </source>
</reference>
<dbReference type="PANTHER" id="PTHR37984">
    <property type="entry name" value="PROTEIN CBG26694"/>
    <property type="match status" value="1"/>
</dbReference>
<evidence type="ECO:0000256" key="3">
    <source>
        <dbReference type="ARBA" id="ARBA00022722"/>
    </source>
</evidence>
<evidence type="ECO:0000256" key="2">
    <source>
        <dbReference type="ARBA" id="ARBA00022695"/>
    </source>
</evidence>
<dbReference type="InterPro" id="IPR050951">
    <property type="entry name" value="Retrovirus_Pol_polyprotein"/>
</dbReference>
<name>A0A438C1S9_VITVI</name>
<dbReference type="Pfam" id="PF03732">
    <property type="entry name" value="Retrotrans_gag"/>
    <property type="match status" value="1"/>
</dbReference>
<dbReference type="AlphaFoldDB" id="A0A438C1S9"/>